<dbReference type="SMART" id="SM00831">
    <property type="entry name" value="Cation_ATPase_N"/>
    <property type="match status" value="1"/>
</dbReference>
<evidence type="ECO:0000256" key="5">
    <source>
        <dbReference type="ARBA" id="ARBA00013555"/>
    </source>
</evidence>
<dbReference type="SUPFAM" id="SSF81660">
    <property type="entry name" value="Metal cation-transporting ATPase, ATP-binding domain N"/>
    <property type="match status" value="1"/>
</dbReference>
<dbReference type="InterPro" id="IPR008250">
    <property type="entry name" value="ATPase_P-typ_transduc_dom_A_sf"/>
</dbReference>
<dbReference type="Pfam" id="PF00690">
    <property type="entry name" value="Cation_ATPase_N"/>
    <property type="match status" value="1"/>
</dbReference>
<name>A0A559KJ48_9MOLU</name>
<dbReference type="InterPro" id="IPR059000">
    <property type="entry name" value="ATPase_P-type_domA"/>
</dbReference>
<evidence type="ECO:0000256" key="3">
    <source>
        <dbReference type="ARBA" id="ARBA00008746"/>
    </source>
</evidence>
<dbReference type="InterPro" id="IPR001757">
    <property type="entry name" value="P_typ_ATPase"/>
</dbReference>
<evidence type="ECO:0000256" key="17">
    <source>
        <dbReference type="ARBA" id="ARBA00047295"/>
    </source>
</evidence>
<dbReference type="InterPro" id="IPR023299">
    <property type="entry name" value="ATPase_P-typ_cyto_dom_N"/>
</dbReference>
<keyword evidence="12" id="KW-0460">Magnesium</keyword>
<dbReference type="Gene3D" id="3.40.50.1000">
    <property type="entry name" value="HAD superfamily/HAD-like"/>
    <property type="match status" value="1"/>
</dbReference>
<feature type="transmembrane region" description="Helical" evidence="18">
    <location>
        <begin position="688"/>
        <end position="713"/>
    </location>
</feature>
<keyword evidence="21" id="KW-1185">Reference proteome</keyword>
<dbReference type="Gene3D" id="3.40.1110.10">
    <property type="entry name" value="Calcium-transporting ATPase, cytoplasmic domain N"/>
    <property type="match status" value="1"/>
</dbReference>
<comment type="function">
    <text evidence="1">Mediates magnesium influx to the cytosol.</text>
</comment>
<evidence type="ECO:0000313" key="21">
    <source>
        <dbReference type="Proteomes" id="UP000320078"/>
    </source>
</evidence>
<evidence type="ECO:0000256" key="7">
    <source>
        <dbReference type="ARBA" id="ARBA00022519"/>
    </source>
</evidence>
<evidence type="ECO:0000256" key="12">
    <source>
        <dbReference type="ARBA" id="ARBA00022842"/>
    </source>
</evidence>
<evidence type="ECO:0000256" key="2">
    <source>
        <dbReference type="ARBA" id="ARBA00004429"/>
    </source>
</evidence>
<dbReference type="SFLD" id="SFLDS00003">
    <property type="entry name" value="Haloacid_Dehalogenase"/>
    <property type="match status" value="1"/>
</dbReference>
<dbReference type="InterPro" id="IPR018303">
    <property type="entry name" value="ATPase_P-typ_P_site"/>
</dbReference>
<dbReference type="RefSeq" id="WP_246058879.1">
    <property type="nucleotide sequence ID" value="NZ_VIAE01000008.1"/>
</dbReference>
<keyword evidence="8" id="KW-0597">Phosphoprotein</keyword>
<dbReference type="GO" id="GO:0005524">
    <property type="term" value="F:ATP binding"/>
    <property type="evidence" value="ECO:0007669"/>
    <property type="project" value="UniProtKB-KW"/>
</dbReference>
<comment type="similarity">
    <text evidence="3">Belongs to the cation transport ATPase (P-type) (TC 3.A.3) family. Type IIIB subfamily.</text>
</comment>
<dbReference type="SUPFAM" id="SSF81653">
    <property type="entry name" value="Calcium ATPase, transduction domain A"/>
    <property type="match status" value="1"/>
</dbReference>
<dbReference type="InterPro" id="IPR006068">
    <property type="entry name" value="ATPase_P-typ_cation-transptr_C"/>
</dbReference>
<feature type="transmembrane region" description="Helical" evidence="18">
    <location>
        <begin position="803"/>
        <end position="823"/>
    </location>
</feature>
<dbReference type="Proteomes" id="UP000320078">
    <property type="component" value="Unassembled WGS sequence"/>
</dbReference>
<feature type="domain" description="Cation-transporting P-type ATPase N-terminal" evidence="19">
    <location>
        <begin position="21"/>
        <end position="94"/>
    </location>
</feature>
<dbReference type="SUPFAM" id="SSF81665">
    <property type="entry name" value="Calcium ATPase, transmembrane domain M"/>
    <property type="match status" value="1"/>
</dbReference>
<feature type="transmembrane region" description="Helical" evidence="18">
    <location>
        <begin position="104"/>
        <end position="123"/>
    </location>
</feature>
<dbReference type="InterPro" id="IPR023298">
    <property type="entry name" value="ATPase_P-typ_TM_dom_sf"/>
</dbReference>
<evidence type="ECO:0000256" key="10">
    <source>
        <dbReference type="ARBA" id="ARBA00022741"/>
    </source>
</evidence>
<dbReference type="Pfam" id="PF13246">
    <property type="entry name" value="Cation_ATPase"/>
    <property type="match status" value="1"/>
</dbReference>
<keyword evidence="6" id="KW-1003">Cell membrane</keyword>
<dbReference type="InterPro" id="IPR006415">
    <property type="entry name" value="P-type_ATPase_IIIB"/>
</dbReference>
<dbReference type="GO" id="GO:0005886">
    <property type="term" value="C:plasma membrane"/>
    <property type="evidence" value="ECO:0007669"/>
    <property type="project" value="UniProtKB-SubCell"/>
</dbReference>
<dbReference type="PRINTS" id="PR00119">
    <property type="entry name" value="CATATPASE"/>
</dbReference>
<comment type="catalytic activity">
    <reaction evidence="17">
        <text>Mg(2+)(out) + ATP + H2O = Mg(2+)(in) + ADP + phosphate + H(+)</text>
        <dbReference type="Rhea" id="RHEA:10260"/>
        <dbReference type="ChEBI" id="CHEBI:15377"/>
        <dbReference type="ChEBI" id="CHEBI:15378"/>
        <dbReference type="ChEBI" id="CHEBI:18420"/>
        <dbReference type="ChEBI" id="CHEBI:30616"/>
        <dbReference type="ChEBI" id="CHEBI:43474"/>
        <dbReference type="ChEBI" id="CHEBI:456216"/>
        <dbReference type="EC" id="7.2.2.14"/>
    </reaction>
</comment>
<dbReference type="Pfam" id="PF00122">
    <property type="entry name" value="E1-E2_ATPase"/>
    <property type="match status" value="1"/>
</dbReference>
<dbReference type="AlphaFoldDB" id="A0A559KJ48"/>
<evidence type="ECO:0000256" key="4">
    <source>
        <dbReference type="ARBA" id="ARBA00012786"/>
    </source>
</evidence>
<dbReference type="GO" id="GO:0016887">
    <property type="term" value="F:ATP hydrolysis activity"/>
    <property type="evidence" value="ECO:0007669"/>
    <property type="project" value="InterPro"/>
</dbReference>
<dbReference type="EC" id="7.2.2.14" evidence="4"/>
<evidence type="ECO:0000256" key="14">
    <source>
        <dbReference type="ARBA" id="ARBA00022989"/>
    </source>
</evidence>
<evidence type="ECO:0000313" key="20">
    <source>
        <dbReference type="EMBL" id="TVY12163.1"/>
    </source>
</evidence>
<feature type="transmembrane region" description="Helical" evidence="18">
    <location>
        <begin position="71"/>
        <end position="92"/>
    </location>
</feature>
<evidence type="ECO:0000256" key="9">
    <source>
        <dbReference type="ARBA" id="ARBA00022692"/>
    </source>
</evidence>
<evidence type="ECO:0000256" key="13">
    <source>
        <dbReference type="ARBA" id="ARBA00022967"/>
    </source>
</evidence>
<protein>
    <recommendedName>
        <fullName evidence="5">Magnesium-transporting ATPase, P-type 1</fullName>
        <ecNumber evidence="4">7.2.2.14</ecNumber>
    </recommendedName>
    <alternativeName>
        <fullName evidence="16">Mg(2+) transport ATPase, P-type 1</fullName>
    </alternativeName>
</protein>
<keyword evidence="7" id="KW-0997">Cell inner membrane</keyword>
<keyword evidence="9 18" id="KW-0812">Transmembrane</keyword>
<feature type="transmembrane region" description="Helical" evidence="18">
    <location>
        <begin position="719"/>
        <end position="737"/>
    </location>
</feature>
<keyword evidence="10" id="KW-0547">Nucleotide-binding</keyword>
<evidence type="ECO:0000256" key="11">
    <source>
        <dbReference type="ARBA" id="ARBA00022840"/>
    </source>
</evidence>
<comment type="subcellular location">
    <subcellularLocation>
        <location evidence="2">Cell inner membrane</location>
        <topology evidence="2">Multi-pass membrane protein</topology>
    </subcellularLocation>
</comment>
<dbReference type="InterPro" id="IPR036412">
    <property type="entry name" value="HAD-like_sf"/>
</dbReference>
<dbReference type="Gene3D" id="1.20.1110.10">
    <property type="entry name" value="Calcium-transporting ATPase, transmembrane domain"/>
    <property type="match status" value="1"/>
</dbReference>
<feature type="transmembrane region" description="Helical" evidence="18">
    <location>
        <begin position="758"/>
        <end position="783"/>
    </location>
</feature>
<dbReference type="Gene3D" id="2.70.150.10">
    <property type="entry name" value="Calcium-transporting ATPase, cytoplasmic transduction domain A"/>
    <property type="match status" value="1"/>
</dbReference>
<evidence type="ECO:0000256" key="18">
    <source>
        <dbReference type="SAM" id="Phobius"/>
    </source>
</evidence>
<evidence type="ECO:0000259" key="19">
    <source>
        <dbReference type="SMART" id="SM00831"/>
    </source>
</evidence>
<gene>
    <name evidence="20" type="ORF">MDPP_001560</name>
</gene>
<keyword evidence="14 18" id="KW-1133">Transmembrane helix</keyword>
<feature type="transmembrane region" description="Helical" evidence="18">
    <location>
        <begin position="302"/>
        <end position="331"/>
    </location>
</feature>
<dbReference type="SFLD" id="SFLDF00027">
    <property type="entry name" value="p-type_atpase"/>
    <property type="match status" value="1"/>
</dbReference>
<reference evidence="20 21" key="1">
    <citation type="submission" date="2019-06" db="EMBL/GenBank/DDBJ databases">
        <title>Draft Genome Sequence of Candidatus Phytoplasma pini-Related Strain MDPP: A Resource for Comparative Genomics of Gymnosperm-infecting Phytoplasmas.</title>
        <authorList>
            <person name="Cai W."/>
            <person name="Costanzo S."/>
            <person name="Shao J."/>
            <person name="Zhao Y."/>
            <person name="Davis R."/>
        </authorList>
    </citation>
    <scope>NUCLEOTIDE SEQUENCE [LARGE SCALE GENOMIC DNA]</scope>
    <source>
        <strain evidence="20 21">MDPP</strain>
    </source>
</reference>
<accession>A0A559KJ48</accession>
<evidence type="ECO:0000256" key="6">
    <source>
        <dbReference type="ARBA" id="ARBA00022475"/>
    </source>
</evidence>
<sequence length="896" mass="103675">MKKEKKDFKTKTYQYESFIKKISLKNIEETFDYFQTSPGGLSSEEAQKRIKIYGFNTLDVSRQNSLISKCLGILFNRFNIILFLVIIFSYIKDIYLEEIGNKDYSTLFLVILVWFISNFMHFIQEARFSKISEKLRKIIETNVFLKRDNQVRKFSLNEVVLGDIVYLSSGDVVAADIKLFETKDFLVKETSLTGENNPVEKDAFYYEECQDLLYNKKILFMGTTVVSGYAKGVVISTGNNTYLGHINKIVIQKKSISSAQKDINNIVKLLTFCIFVIAPFIFIINLIKFINNDSIKILDIFIYVLTIILGITPEMLPLIVSTSFLIGIFLLSKKKVIVKNLYSIQDFSSINFLFTDKTGTLTEDRLSLDKYLDLDYKSNDKILKYSFLNSYFQTGIKSPIDATIIENTTKKFNNLIENFYKIDEIPFDFKRRIVSVIIRNQKQKYQKIISKGAIEEILNICRYEEITDEKTNEKKIVLINKNKIFKKAAFYNQQGFRLIFIAYKNIFYNFDESSFFSIDEENNMILLGFLTFFDIPKKSAIEAISDLKQYNVKVKILTGDNAILTQMIASQINLDNCKDYLLGQDIDILDDDSLYQKVSEIDIIAKLNPEQKARIVNVFKKKGNIIGFMGDGINDAPAMQAANLAISVDSGVDIAKESADVILLNKDLRVLKNGIVESRKVYTNMLKYLKFTLAANFGNVLSILLASFCFSFIPLLPSQILFLNLIYDISCLSLPFDNVDYVYLKKPRQQNFKNIVRFMILFGTITFLFDFLFFCGLFLFDIIKNNKNFPLTLLSPKDQSRFQASWFVFSIWTQILTIFNLRTEKIFHNSQISKIMLLFLISGGIIANILAILTFLGFQNPFNTRYIIWLIFSLFLYFLCLSITKKIYIKKYKELL</sequence>
<dbReference type="SUPFAM" id="SSF56784">
    <property type="entry name" value="HAD-like"/>
    <property type="match status" value="1"/>
</dbReference>
<dbReference type="SFLD" id="SFLDG00002">
    <property type="entry name" value="C1.7:_P-type_atpase_like"/>
    <property type="match status" value="1"/>
</dbReference>
<dbReference type="InterPro" id="IPR044492">
    <property type="entry name" value="P_typ_ATPase_HD_dom"/>
</dbReference>
<feature type="transmembrane region" description="Helical" evidence="18">
    <location>
        <begin position="835"/>
        <end position="858"/>
    </location>
</feature>
<dbReference type="PRINTS" id="PR00120">
    <property type="entry name" value="HATPASE"/>
</dbReference>
<dbReference type="InterPro" id="IPR004014">
    <property type="entry name" value="ATPase_P-typ_cation-transptr_N"/>
</dbReference>
<evidence type="ECO:0000256" key="16">
    <source>
        <dbReference type="ARBA" id="ARBA00029806"/>
    </source>
</evidence>
<evidence type="ECO:0000256" key="1">
    <source>
        <dbReference type="ARBA" id="ARBA00003954"/>
    </source>
</evidence>
<proteinExistence type="inferred from homology"/>
<dbReference type="PROSITE" id="PS00154">
    <property type="entry name" value="ATPASE_E1_E2"/>
    <property type="match status" value="1"/>
</dbReference>
<dbReference type="InterPro" id="IPR023214">
    <property type="entry name" value="HAD_sf"/>
</dbReference>
<dbReference type="GO" id="GO:0015444">
    <property type="term" value="F:P-type magnesium transporter activity"/>
    <property type="evidence" value="ECO:0007669"/>
    <property type="project" value="UniProtKB-EC"/>
</dbReference>
<keyword evidence="13" id="KW-1278">Translocase</keyword>
<organism evidence="20 21">
    <name type="scientific">Candidatus Phytoplasma pini</name>
    <dbReference type="NCBI Taxonomy" id="267362"/>
    <lineage>
        <taxon>Bacteria</taxon>
        <taxon>Bacillati</taxon>
        <taxon>Mycoplasmatota</taxon>
        <taxon>Mollicutes</taxon>
        <taxon>Acholeplasmatales</taxon>
        <taxon>Acholeplasmataceae</taxon>
        <taxon>Candidatus Phytoplasma</taxon>
    </lineage>
</organism>
<dbReference type="PANTHER" id="PTHR42861">
    <property type="entry name" value="CALCIUM-TRANSPORTING ATPASE"/>
    <property type="match status" value="1"/>
</dbReference>
<evidence type="ECO:0000256" key="15">
    <source>
        <dbReference type="ARBA" id="ARBA00023136"/>
    </source>
</evidence>
<dbReference type="Pfam" id="PF00689">
    <property type="entry name" value="Cation_ATPase_C"/>
    <property type="match status" value="1"/>
</dbReference>
<comment type="caution">
    <text evidence="20">The sequence shown here is derived from an EMBL/GenBank/DDBJ whole genome shotgun (WGS) entry which is preliminary data.</text>
</comment>
<keyword evidence="15 18" id="KW-0472">Membrane</keyword>
<dbReference type="EMBL" id="VIAE01000008">
    <property type="protein sequence ID" value="TVY12163.1"/>
    <property type="molecule type" value="Genomic_DNA"/>
</dbReference>
<evidence type="ECO:0000256" key="8">
    <source>
        <dbReference type="ARBA" id="ARBA00022553"/>
    </source>
</evidence>
<feature type="transmembrane region" description="Helical" evidence="18">
    <location>
        <begin position="269"/>
        <end position="290"/>
    </location>
</feature>
<dbReference type="NCBIfam" id="TIGR01494">
    <property type="entry name" value="ATPase_P-type"/>
    <property type="match status" value="2"/>
</dbReference>
<keyword evidence="11" id="KW-0067">ATP-binding</keyword>
<dbReference type="NCBIfam" id="TIGR01524">
    <property type="entry name" value="ATPase-IIIB_Mg"/>
    <property type="match status" value="1"/>
</dbReference>
<feature type="transmembrane region" description="Helical" evidence="18">
    <location>
        <begin position="864"/>
        <end position="883"/>
    </location>
</feature>